<dbReference type="SUPFAM" id="SSF50249">
    <property type="entry name" value="Nucleic acid-binding proteins"/>
    <property type="match status" value="1"/>
</dbReference>
<evidence type="ECO:0000313" key="8">
    <source>
        <dbReference type="Proteomes" id="UP000016646"/>
    </source>
</evidence>
<feature type="compositionally biased region" description="Polar residues" evidence="4">
    <location>
        <begin position="135"/>
        <end position="145"/>
    </location>
</feature>
<evidence type="ECO:0000313" key="7">
    <source>
        <dbReference type="Proteomes" id="UP000016412"/>
    </source>
</evidence>
<reference evidence="7 8" key="1">
    <citation type="submission" date="2013-08" db="EMBL/GenBank/DDBJ databases">
        <authorList>
            <person name="Durkin A.S."/>
            <person name="Haft D.R."/>
            <person name="McCorrison J."/>
            <person name="Torralba M."/>
            <person name="Gillis M."/>
            <person name="Haft D.H."/>
            <person name="Methe B."/>
            <person name="Sutton G."/>
            <person name="Nelson K.E."/>
        </authorList>
    </citation>
    <scope>NUCLEOTIDE SEQUENCE [LARGE SCALE GENOMIC DNA]</scope>
    <source>
        <strain evidence="6 8">ATCC 35536</strain>
        <strain evidence="5 7">VPI DR56BR1116</strain>
    </source>
</reference>
<comment type="caution">
    <text evidence="2">Lacks conserved residue(s) required for the propagation of feature annotation.</text>
</comment>
<dbReference type="RefSeq" id="WP_021329356.1">
    <property type="nucleotide sequence ID" value="NZ_AUZJ01000007.1"/>
</dbReference>
<dbReference type="Gene3D" id="2.40.50.140">
    <property type="entry name" value="Nucleic acid-binding proteins"/>
    <property type="match status" value="1"/>
</dbReference>
<evidence type="ECO:0000256" key="3">
    <source>
        <dbReference type="PIRNR" id="PIRNR002070"/>
    </source>
</evidence>
<dbReference type="OrthoDB" id="9809878at2"/>
<dbReference type="AlphaFoldDB" id="U2KMT7"/>
<comment type="subunit">
    <text evidence="2">Homotetramer.</text>
</comment>
<dbReference type="PROSITE" id="PS50935">
    <property type="entry name" value="SSB"/>
    <property type="match status" value="1"/>
</dbReference>
<accession>U2KMT7</accession>
<dbReference type="GO" id="GO:0003697">
    <property type="term" value="F:single-stranded DNA binding"/>
    <property type="evidence" value="ECO:0007669"/>
    <property type="project" value="UniProtKB-UniRule"/>
</dbReference>
<dbReference type="EMBL" id="AUZJ01000007">
    <property type="protein sequence ID" value="ERF61673.1"/>
    <property type="molecule type" value="Genomic_DNA"/>
</dbReference>
<dbReference type="Proteomes" id="UP000016412">
    <property type="component" value="Unassembled WGS sequence"/>
</dbReference>
<dbReference type="CDD" id="cd04496">
    <property type="entry name" value="SSB_OBF"/>
    <property type="match status" value="1"/>
</dbReference>
<protein>
    <recommendedName>
        <fullName evidence="2 3">Single-stranded DNA-binding protein</fullName>
        <shortName evidence="2">SSB</shortName>
    </recommendedName>
</protein>
<dbReference type="InterPro" id="IPR000424">
    <property type="entry name" value="Primosome_PriB/ssb"/>
</dbReference>
<dbReference type="GO" id="GO:0006260">
    <property type="term" value="P:DNA replication"/>
    <property type="evidence" value="ECO:0007669"/>
    <property type="project" value="InterPro"/>
</dbReference>
<sequence>MTDMNHVFLIGRLTRDLGADERSFAYVGNGQMARANISIAVNRSKKEGEQWVDEVNYFDITIWGRTAENLKQYLLKGKQIAVDGYLRQDRWQKDGQNFSKVVVVANSVQLLGGKSEGGQASGGAPRFQPKAAAETQGQYGASSSPADDGFPEDIPF</sequence>
<gene>
    <name evidence="5" type="primary">ssb_1</name>
    <name evidence="6" type="ORF">HMPREF0860_0577</name>
    <name evidence="5" type="ORF">HMPREF1325_0347</name>
</gene>
<evidence type="ECO:0000256" key="1">
    <source>
        <dbReference type="ARBA" id="ARBA00023125"/>
    </source>
</evidence>
<organism evidence="5 7">
    <name type="scientific">Treponema socranskii subsp. socranskii VPI DR56BR1116 = ATCC 35536</name>
    <dbReference type="NCBI Taxonomy" id="1125725"/>
    <lineage>
        <taxon>Bacteria</taxon>
        <taxon>Pseudomonadati</taxon>
        <taxon>Spirochaetota</taxon>
        <taxon>Spirochaetia</taxon>
        <taxon>Spirochaetales</taxon>
        <taxon>Treponemataceae</taxon>
        <taxon>Treponema</taxon>
    </lineage>
</organism>
<proteinExistence type="inferred from homology"/>
<dbReference type="PATRIC" id="fig|1125725.3.peg.297"/>
<dbReference type="eggNOG" id="COG0629">
    <property type="taxonomic scope" value="Bacteria"/>
</dbReference>
<dbReference type="Pfam" id="PF00436">
    <property type="entry name" value="SSB"/>
    <property type="match status" value="1"/>
</dbReference>
<feature type="region of interest" description="Disordered" evidence="4">
    <location>
        <begin position="114"/>
        <end position="156"/>
    </location>
</feature>
<dbReference type="Proteomes" id="UP000016646">
    <property type="component" value="Unassembled WGS sequence"/>
</dbReference>
<evidence type="ECO:0000313" key="6">
    <source>
        <dbReference type="EMBL" id="ERJ99836.1"/>
    </source>
</evidence>
<evidence type="ECO:0000256" key="2">
    <source>
        <dbReference type="HAMAP-Rule" id="MF_00984"/>
    </source>
</evidence>
<dbReference type="HAMAP" id="MF_00984">
    <property type="entry name" value="SSB"/>
    <property type="match status" value="1"/>
</dbReference>
<dbReference type="EMBL" id="AVQI01000072">
    <property type="protein sequence ID" value="ERJ99836.1"/>
    <property type="molecule type" value="Genomic_DNA"/>
</dbReference>
<dbReference type="PIRSF" id="PIRSF002070">
    <property type="entry name" value="SSB"/>
    <property type="match status" value="1"/>
</dbReference>
<keyword evidence="1 2" id="KW-0238">DNA-binding</keyword>
<evidence type="ECO:0000256" key="4">
    <source>
        <dbReference type="SAM" id="MobiDB-lite"/>
    </source>
</evidence>
<evidence type="ECO:0000313" key="5">
    <source>
        <dbReference type="EMBL" id="ERF61673.1"/>
    </source>
</evidence>
<dbReference type="InterPro" id="IPR012340">
    <property type="entry name" value="NA-bd_OB-fold"/>
</dbReference>
<keyword evidence="8" id="KW-1185">Reference proteome</keyword>
<dbReference type="InterPro" id="IPR011344">
    <property type="entry name" value="ssDNA-bd"/>
</dbReference>
<dbReference type="PANTHER" id="PTHR10302:SF27">
    <property type="entry name" value="SINGLE-STRANDED DNA-BINDING PROTEIN"/>
    <property type="match status" value="1"/>
</dbReference>
<dbReference type="PANTHER" id="PTHR10302">
    <property type="entry name" value="SINGLE-STRANDED DNA-BINDING PROTEIN"/>
    <property type="match status" value="1"/>
</dbReference>
<name>U2KMT7_TRESO</name>
<dbReference type="STRING" id="1125725.HMPREF1325_0347"/>
<dbReference type="GO" id="GO:0009295">
    <property type="term" value="C:nucleoid"/>
    <property type="evidence" value="ECO:0007669"/>
    <property type="project" value="TreeGrafter"/>
</dbReference>
<comment type="caution">
    <text evidence="5">The sequence shown here is derived from an EMBL/GenBank/DDBJ whole genome shotgun (WGS) entry which is preliminary data.</text>
</comment>
<dbReference type="NCBIfam" id="TIGR00621">
    <property type="entry name" value="ssb"/>
    <property type="match status" value="1"/>
</dbReference>